<dbReference type="EMBL" id="JAMDHD010000050">
    <property type="protein sequence ID" value="MDD0988481.1"/>
    <property type="molecule type" value="Genomic_DNA"/>
</dbReference>
<sequence length="497" mass="53333">MNILPTPATAAPLSPRVTPPAEPVGTPHISVLADDGNTKIQQISTYKTDPQGKRVPDVSRVLITTSDRADNVSITVGANHQLNARINGKDYKLPLTANNNAHSLRINTAGGNDRITVDKYVNIEMHINSGEGDDDIVSNGRVGTVIGGKGNDHIRLGTGDMAVTGGDGDDTITAGTGNAAISGGKGNDHLYAGFGPANRVLFLNGDRGDDHLYAGPGKVVLNGGRGNDTLSGYYRTTFYSGEGADTINSYDKNDKIYAKSTDTINNQGNSKIIPVTYSESGRKGLVIKGTEQFIEQTEDVIDRLRASPAGQKALEAMDQFVEGGHRPIVLTESHTPGFSAYGFRNEYTSNAELRKDPFRPEFGYIKDNKPGSVSTQPEIVFEPADFDQTFSISPEITLHHELAHAFNGATGTGIPGKQILKDANGAPLLRGGVPKTVNNEEYQVVGIPTDATPFDFDNNPNTPATNVNPYPFTENALREEMGVPLRDRYDVDEAPRI</sequence>
<dbReference type="SUPFAM" id="SSF51120">
    <property type="entry name" value="beta-Roll"/>
    <property type="match status" value="1"/>
</dbReference>
<proteinExistence type="predicted"/>
<dbReference type="InterPro" id="IPR001343">
    <property type="entry name" value="Hemolysn_Ca-bd"/>
</dbReference>
<dbReference type="InterPro" id="IPR028208">
    <property type="entry name" value="Effector_pro_NleD-like"/>
</dbReference>
<evidence type="ECO:0000313" key="6">
    <source>
        <dbReference type="Proteomes" id="UP001148189"/>
    </source>
</evidence>
<evidence type="ECO:0000256" key="1">
    <source>
        <dbReference type="ARBA" id="ARBA00004613"/>
    </source>
</evidence>
<evidence type="ECO:0000256" key="3">
    <source>
        <dbReference type="ARBA" id="ARBA00022837"/>
    </source>
</evidence>
<dbReference type="Pfam" id="PF00353">
    <property type="entry name" value="HemolysinCabind"/>
    <property type="match status" value="4"/>
</dbReference>
<comment type="subcellular location">
    <subcellularLocation>
        <location evidence="1">Secreted</location>
    </subcellularLocation>
</comment>
<dbReference type="Gene3D" id="2.150.10.10">
    <property type="entry name" value="Serralysin-like metalloprotease, C-terminal"/>
    <property type="match status" value="2"/>
</dbReference>
<evidence type="ECO:0000256" key="4">
    <source>
        <dbReference type="SAM" id="MobiDB-lite"/>
    </source>
</evidence>
<name>A0ABT5NJG8_9PSED</name>
<keyword evidence="3" id="KW-0106">Calcium</keyword>
<dbReference type="InterPro" id="IPR011049">
    <property type="entry name" value="Serralysin-like_metalloprot_C"/>
</dbReference>
<organism evidence="5 6">
    <name type="scientific">Pseudomonas shahriarae</name>
    <dbReference type="NCBI Taxonomy" id="2745512"/>
    <lineage>
        <taxon>Bacteria</taxon>
        <taxon>Pseudomonadati</taxon>
        <taxon>Pseudomonadota</taxon>
        <taxon>Gammaproteobacteria</taxon>
        <taxon>Pseudomonadales</taxon>
        <taxon>Pseudomonadaceae</taxon>
        <taxon>Pseudomonas</taxon>
    </lineage>
</organism>
<dbReference type="RefSeq" id="WP_273866659.1">
    <property type="nucleotide sequence ID" value="NZ_JAMDHD010000050.1"/>
</dbReference>
<dbReference type="PANTHER" id="PTHR38340:SF1">
    <property type="entry name" value="S-LAYER PROTEIN"/>
    <property type="match status" value="1"/>
</dbReference>
<evidence type="ECO:0000256" key="2">
    <source>
        <dbReference type="ARBA" id="ARBA00022525"/>
    </source>
</evidence>
<evidence type="ECO:0000313" key="5">
    <source>
        <dbReference type="EMBL" id="MDD0988481.1"/>
    </source>
</evidence>
<dbReference type="PRINTS" id="PR00313">
    <property type="entry name" value="CABNDNGRPT"/>
</dbReference>
<dbReference type="PANTHER" id="PTHR38340">
    <property type="entry name" value="S-LAYER PROTEIN"/>
    <property type="match status" value="1"/>
</dbReference>
<reference evidence="5" key="1">
    <citation type="submission" date="2022-05" db="EMBL/GenBank/DDBJ databases">
        <title>Novel Pseudomonas spp. Isolated from a Rainbow Trout Aquaculture Facility.</title>
        <authorList>
            <person name="Testerman T."/>
            <person name="Graf J."/>
        </authorList>
    </citation>
    <scope>NUCLEOTIDE SEQUENCE</scope>
    <source>
        <strain evidence="5">ID1050</strain>
    </source>
</reference>
<dbReference type="Pfam" id="PF14891">
    <property type="entry name" value="Peptidase_M91"/>
    <property type="match status" value="1"/>
</dbReference>
<protein>
    <submittedName>
        <fullName evidence="5">M91 family zinc metallopeptidase</fullName>
    </submittedName>
</protein>
<keyword evidence="6" id="KW-1185">Reference proteome</keyword>
<feature type="region of interest" description="Disordered" evidence="4">
    <location>
        <begin position="1"/>
        <end position="21"/>
    </location>
</feature>
<comment type="caution">
    <text evidence="5">The sequence shown here is derived from an EMBL/GenBank/DDBJ whole genome shotgun (WGS) entry which is preliminary data.</text>
</comment>
<accession>A0ABT5NJG8</accession>
<gene>
    <name evidence="5" type="ORF">M5G21_26335</name>
</gene>
<feature type="compositionally biased region" description="Low complexity" evidence="4">
    <location>
        <begin position="1"/>
        <end position="13"/>
    </location>
</feature>
<dbReference type="Proteomes" id="UP001148189">
    <property type="component" value="Unassembled WGS sequence"/>
</dbReference>
<dbReference type="InterPro" id="IPR050557">
    <property type="entry name" value="RTX_toxin/Mannuronan_C5-epim"/>
</dbReference>
<keyword evidence="2" id="KW-0964">Secreted</keyword>